<accession>A0A0A9FQT8</accession>
<reference evidence="1" key="1">
    <citation type="submission" date="2014-09" db="EMBL/GenBank/DDBJ databases">
        <authorList>
            <person name="Magalhaes I.L.F."/>
            <person name="Oliveira U."/>
            <person name="Santos F.R."/>
            <person name="Vidigal T.H.D.A."/>
            <person name="Brescovit A.D."/>
            <person name="Santos A.J."/>
        </authorList>
    </citation>
    <scope>NUCLEOTIDE SEQUENCE</scope>
    <source>
        <tissue evidence="1">Shoot tissue taken approximately 20 cm above the soil surface</tissue>
    </source>
</reference>
<sequence>MLHTAEDNVVRVPRNQFGEMLFLCIAG</sequence>
<dbReference type="AlphaFoldDB" id="A0A0A9FQT8"/>
<protein>
    <submittedName>
        <fullName evidence="1">Uncharacterized protein</fullName>
    </submittedName>
</protein>
<reference evidence="1" key="2">
    <citation type="journal article" date="2015" name="Data Brief">
        <title>Shoot transcriptome of the giant reed, Arundo donax.</title>
        <authorList>
            <person name="Barrero R.A."/>
            <person name="Guerrero F.D."/>
            <person name="Moolhuijzen P."/>
            <person name="Goolsby J.A."/>
            <person name="Tidwell J."/>
            <person name="Bellgard S.E."/>
            <person name="Bellgard M.I."/>
        </authorList>
    </citation>
    <scope>NUCLEOTIDE SEQUENCE</scope>
    <source>
        <tissue evidence="1">Shoot tissue taken approximately 20 cm above the soil surface</tissue>
    </source>
</reference>
<name>A0A0A9FQT8_ARUDO</name>
<evidence type="ECO:0000313" key="1">
    <source>
        <dbReference type="EMBL" id="JAE12686.1"/>
    </source>
</evidence>
<proteinExistence type="predicted"/>
<dbReference type="EMBL" id="GBRH01185210">
    <property type="protein sequence ID" value="JAE12686.1"/>
    <property type="molecule type" value="Transcribed_RNA"/>
</dbReference>
<organism evidence="1">
    <name type="scientific">Arundo donax</name>
    <name type="common">Giant reed</name>
    <name type="synonym">Donax arundinaceus</name>
    <dbReference type="NCBI Taxonomy" id="35708"/>
    <lineage>
        <taxon>Eukaryota</taxon>
        <taxon>Viridiplantae</taxon>
        <taxon>Streptophyta</taxon>
        <taxon>Embryophyta</taxon>
        <taxon>Tracheophyta</taxon>
        <taxon>Spermatophyta</taxon>
        <taxon>Magnoliopsida</taxon>
        <taxon>Liliopsida</taxon>
        <taxon>Poales</taxon>
        <taxon>Poaceae</taxon>
        <taxon>PACMAD clade</taxon>
        <taxon>Arundinoideae</taxon>
        <taxon>Arundineae</taxon>
        <taxon>Arundo</taxon>
    </lineage>
</organism>